<organism evidence="1 2">
    <name type="scientific">Phocaeicola massiliensis B84634 = Timone 84634 = DSM 17679 = JCM 13223</name>
    <dbReference type="NCBI Taxonomy" id="1121098"/>
    <lineage>
        <taxon>Bacteria</taxon>
        <taxon>Pseudomonadati</taxon>
        <taxon>Bacteroidota</taxon>
        <taxon>Bacteroidia</taxon>
        <taxon>Bacteroidales</taxon>
        <taxon>Bacteroidaceae</taxon>
        <taxon>Phocaeicola</taxon>
    </lineage>
</organism>
<evidence type="ECO:0008006" key="3">
    <source>
        <dbReference type="Google" id="ProtNLM"/>
    </source>
</evidence>
<evidence type="ECO:0000313" key="1">
    <source>
        <dbReference type="EMBL" id="EOA54700.1"/>
    </source>
</evidence>
<dbReference type="OrthoDB" id="950695at2"/>
<dbReference type="HOGENOM" id="CLU_775359_0_0_10"/>
<accession>U6RDX3</accession>
<comment type="caution">
    <text evidence="1">The sequence shown here is derived from an EMBL/GenBank/DDBJ whole genome shotgun (WGS) entry which is preliminary data.</text>
</comment>
<protein>
    <recommendedName>
        <fullName evidence="3">ParB/Sulfiredoxin domain-containing protein</fullName>
    </recommendedName>
</protein>
<reference evidence="1 2" key="1">
    <citation type="submission" date="2013-04" db="EMBL/GenBank/DDBJ databases">
        <title>The Genome Sequence of Bacteroides massiliensis DSM 17679.</title>
        <authorList>
            <consortium name="The Broad Institute Genomics Platform"/>
            <person name="Earl A."/>
            <person name="Ward D."/>
            <person name="Feldgarden M."/>
            <person name="Gevers D."/>
            <person name="Martens E."/>
            <person name="Fenner L."/>
            <person name="Roux V."/>
            <person name="Mallet M.N."/>
            <person name="Raoult D."/>
            <person name="Walker B."/>
            <person name="Young S."/>
            <person name="Zeng Q."/>
            <person name="Gargeya S."/>
            <person name="Fitzgerald M."/>
            <person name="Haas B."/>
            <person name="Abouelleil A."/>
            <person name="Allen A.W."/>
            <person name="Alvarado L."/>
            <person name="Arachchi H.M."/>
            <person name="Berlin A.M."/>
            <person name="Chapman S.B."/>
            <person name="Gainer-Dewar J."/>
            <person name="Goldberg J."/>
            <person name="Griggs A."/>
            <person name="Gujja S."/>
            <person name="Hansen M."/>
            <person name="Howarth C."/>
            <person name="Imamovic A."/>
            <person name="Ireland A."/>
            <person name="Larimer J."/>
            <person name="McCowan C."/>
            <person name="Murphy C."/>
            <person name="Pearson M."/>
            <person name="Poon T.W."/>
            <person name="Priest M."/>
            <person name="Roberts A."/>
            <person name="Saif S."/>
            <person name="Shea T."/>
            <person name="Sisk P."/>
            <person name="Sykes S."/>
            <person name="Wortman J."/>
            <person name="Nusbaum C."/>
            <person name="Birren B."/>
        </authorList>
    </citation>
    <scope>NUCLEOTIDE SEQUENCE [LARGE SCALE GENOMIC DNA]</scope>
    <source>
        <strain evidence="2">B84634 / Timone 84634 / DSM 17679 / JCM 13223</strain>
    </source>
</reference>
<dbReference type="RefSeq" id="WP_005940610.1">
    <property type="nucleotide sequence ID" value="NZ_KB890342.1"/>
</dbReference>
<dbReference type="GeneID" id="60061959"/>
<dbReference type="AlphaFoldDB" id="U6RDX3"/>
<dbReference type="STRING" id="1121098.HMPREF1534_02093"/>
<proteinExistence type="predicted"/>
<dbReference type="EMBL" id="AQHY01000025">
    <property type="protein sequence ID" value="EOA54700.1"/>
    <property type="molecule type" value="Genomic_DNA"/>
</dbReference>
<evidence type="ECO:0000313" key="2">
    <source>
        <dbReference type="Proteomes" id="UP000017831"/>
    </source>
</evidence>
<dbReference type="eggNOG" id="COG0457">
    <property type="taxonomic scope" value="Bacteria"/>
</dbReference>
<sequence length="357" mass="41245">MQKINFSLLQPHTVKLYNLECKEYEVQDVPARSLLVGSRFDLFAKLYYIRHRQTDNVMAREVYNQHIKAFNPDLKEPGREDKNGYDDFIDAFDALIDDLTVNGFDPDKSLIPIDENGIILDGAHRLCALAFADKQVRIVKFKQVTSNGRFDYEYFLKRGLSRKTADIIAGEMVLWLPNVLIACLWPRMGGMEAKKETLEMITRQYPLCYVKAISTSLESFVHFIAKVYEQQSWVGNEANQYAGARDKALNCFASNKQIVFALFEADSLAEIIAFKEKVRQRFQSEKHSIHITDNAGESREIAKVIFDAEELEKWNQPSNSFIVHLCETLNEKVFYFKNVTFINWKVAVAKVLNKIRK</sequence>
<name>U6RDX3_9BACT</name>
<dbReference type="PATRIC" id="fig|1121098.3.peg.2126"/>
<gene>
    <name evidence="1" type="ORF">HMPREF1534_02093</name>
</gene>
<keyword evidence="2" id="KW-1185">Reference proteome</keyword>
<dbReference type="Proteomes" id="UP000017831">
    <property type="component" value="Unassembled WGS sequence"/>
</dbReference>